<name>A0A942T4Q8_9BACI</name>
<evidence type="ECO:0000313" key="4">
    <source>
        <dbReference type="Proteomes" id="UP000677265"/>
    </source>
</evidence>
<organism evidence="2">
    <name type="scientific">Neobacillus citreus</name>
    <dbReference type="NCBI Taxonomy" id="2833578"/>
    <lineage>
        <taxon>Bacteria</taxon>
        <taxon>Bacillati</taxon>
        <taxon>Bacillota</taxon>
        <taxon>Bacilli</taxon>
        <taxon>Bacillales</taxon>
        <taxon>Bacillaceae</taxon>
        <taxon>Neobacillus</taxon>
    </lineage>
</organism>
<keyword evidence="1" id="KW-1133">Transmembrane helix</keyword>
<gene>
    <name evidence="3" type="ORF">KHB02_005130</name>
    <name evidence="2" type="ORF">KHB02_33950</name>
</gene>
<keyword evidence="1" id="KW-0472">Membrane</keyword>
<accession>A0A942T4Q8</accession>
<keyword evidence="4" id="KW-1185">Reference proteome</keyword>
<dbReference type="EMBL" id="JAGYPE010000007">
    <property type="protein sequence ID" value="MBS4186375.1"/>
    <property type="molecule type" value="Genomic_DNA"/>
</dbReference>
<dbReference type="EMBL" id="JAGYPE020000005">
    <property type="protein sequence ID" value="MCH6264905.1"/>
    <property type="molecule type" value="Genomic_DNA"/>
</dbReference>
<comment type="caution">
    <text evidence="2">The sequence shown here is derived from an EMBL/GenBank/DDBJ whole genome shotgun (WGS) entry which is preliminary data.</text>
</comment>
<evidence type="ECO:0000313" key="2">
    <source>
        <dbReference type="EMBL" id="MBS4186375.1"/>
    </source>
</evidence>
<evidence type="ECO:0000256" key="1">
    <source>
        <dbReference type="SAM" id="Phobius"/>
    </source>
</evidence>
<evidence type="ECO:0000313" key="3">
    <source>
        <dbReference type="EMBL" id="MCH6264905.1"/>
    </source>
</evidence>
<keyword evidence="1" id="KW-0812">Transmembrane</keyword>
<dbReference type="RefSeq" id="WP_213146192.1">
    <property type="nucleotide sequence ID" value="NZ_JAGYPE020000005.1"/>
</dbReference>
<dbReference type="AlphaFoldDB" id="A0A942T4Q8"/>
<sequence length="59" mass="6822">MVKKEELDSPANALAIKQTQKAYFPIFYFGFLQSFPITLLLWQTLSVKLVQMATLKRKS</sequence>
<reference evidence="2" key="1">
    <citation type="submission" date="2021-05" db="EMBL/GenBank/DDBJ databases">
        <title>Novel Bacillus species.</title>
        <authorList>
            <person name="Liu G."/>
        </authorList>
    </citation>
    <scope>NUCLEOTIDE SEQUENCE</scope>
    <source>
        <strain evidence="2 4">FJAT-50051</strain>
    </source>
</reference>
<dbReference type="Proteomes" id="UP000677265">
    <property type="component" value="Unassembled WGS sequence"/>
</dbReference>
<protein>
    <submittedName>
        <fullName evidence="2">Uncharacterized protein</fullName>
    </submittedName>
</protein>
<proteinExistence type="predicted"/>
<feature type="transmembrane region" description="Helical" evidence="1">
    <location>
        <begin position="22"/>
        <end position="42"/>
    </location>
</feature>